<keyword evidence="1" id="KW-0472">Membrane</keyword>
<proteinExistence type="predicted"/>
<name>A0A3M7R8M3_BRAPC</name>
<evidence type="ECO:0000313" key="3">
    <source>
        <dbReference type="Proteomes" id="UP000276133"/>
    </source>
</evidence>
<dbReference type="Proteomes" id="UP000276133">
    <property type="component" value="Unassembled WGS sequence"/>
</dbReference>
<organism evidence="2 3">
    <name type="scientific">Brachionus plicatilis</name>
    <name type="common">Marine rotifer</name>
    <name type="synonym">Brachionus muelleri</name>
    <dbReference type="NCBI Taxonomy" id="10195"/>
    <lineage>
        <taxon>Eukaryota</taxon>
        <taxon>Metazoa</taxon>
        <taxon>Spiralia</taxon>
        <taxon>Gnathifera</taxon>
        <taxon>Rotifera</taxon>
        <taxon>Eurotatoria</taxon>
        <taxon>Monogononta</taxon>
        <taxon>Pseudotrocha</taxon>
        <taxon>Ploima</taxon>
        <taxon>Brachionidae</taxon>
        <taxon>Brachionus</taxon>
    </lineage>
</organism>
<gene>
    <name evidence="2" type="ORF">BpHYR1_032612</name>
</gene>
<evidence type="ECO:0000256" key="1">
    <source>
        <dbReference type="SAM" id="Phobius"/>
    </source>
</evidence>
<evidence type="ECO:0000313" key="2">
    <source>
        <dbReference type="EMBL" id="RNA19870.1"/>
    </source>
</evidence>
<keyword evidence="1" id="KW-0812">Transmembrane</keyword>
<keyword evidence="3" id="KW-1185">Reference proteome</keyword>
<comment type="caution">
    <text evidence="2">The sequence shown here is derived from an EMBL/GenBank/DDBJ whole genome shotgun (WGS) entry which is preliminary data.</text>
</comment>
<protein>
    <submittedName>
        <fullName evidence="2">Uncharacterized protein</fullName>
    </submittedName>
</protein>
<sequence length="108" mass="13274">MEYLKRYFTRYNKPISLFVAVLSVGIVFYKPLKLIYYDSTKPEFLNNPKRLEMLQNTEKRKELIIKKYNEYKECKDPDEKKRIYAELSAIHENRLKQFHRRANEHEQL</sequence>
<dbReference type="AlphaFoldDB" id="A0A3M7R8M3"/>
<keyword evidence="1" id="KW-1133">Transmembrane helix</keyword>
<dbReference type="OrthoDB" id="17366at2759"/>
<feature type="transmembrane region" description="Helical" evidence="1">
    <location>
        <begin position="15"/>
        <end position="32"/>
    </location>
</feature>
<accession>A0A3M7R8M3</accession>
<dbReference type="EMBL" id="REGN01003962">
    <property type="protein sequence ID" value="RNA19870.1"/>
    <property type="molecule type" value="Genomic_DNA"/>
</dbReference>
<reference evidence="2 3" key="1">
    <citation type="journal article" date="2018" name="Sci. Rep.">
        <title>Genomic signatures of local adaptation to the degree of environmental predictability in rotifers.</title>
        <authorList>
            <person name="Franch-Gras L."/>
            <person name="Hahn C."/>
            <person name="Garcia-Roger E.M."/>
            <person name="Carmona M.J."/>
            <person name="Serra M."/>
            <person name="Gomez A."/>
        </authorList>
    </citation>
    <scope>NUCLEOTIDE SEQUENCE [LARGE SCALE GENOMIC DNA]</scope>
    <source>
        <strain evidence="2">HYR1</strain>
    </source>
</reference>